<dbReference type="RefSeq" id="WP_124975641.1">
    <property type="nucleotide sequence ID" value="NZ_BFFP01000009.1"/>
</dbReference>
<accession>A0A401IS17</accession>
<proteinExistence type="predicted"/>
<keyword evidence="3" id="KW-1185">Reference proteome</keyword>
<dbReference type="SUPFAM" id="SSF53597">
    <property type="entry name" value="Dihydrofolate reductase-like"/>
    <property type="match status" value="1"/>
</dbReference>
<dbReference type="AlphaFoldDB" id="A0A401IS17"/>
<dbReference type="GO" id="GO:0009231">
    <property type="term" value="P:riboflavin biosynthetic process"/>
    <property type="evidence" value="ECO:0007669"/>
    <property type="project" value="InterPro"/>
</dbReference>
<dbReference type="Gene3D" id="3.40.430.10">
    <property type="entry name" value="Dihydrofolate Reductase, subunit A"/>
    <property type="match status" value="1"/>
</dbReference>
<dbReference type="EMBL" id="BFFP01000009">
    <property type="protein sequence ID" value="GBG94333.1"/>
    <property type="molecule type" value="Genomic_DNA"/>
</dbReference>
<evidence type="ECO:0000313" key="2">
    <source>
        <dbReference type="EMBL" id="GBG94333.1"/>
    </source>
</evidence>
<dbReference type="GO" id="GO:0008703">
    <property type="term" value="F:5-amino-6-(5-phosphoribosylamino)uracil reductase activity"/>
    <property type="evidence" value="ECO:0007669"/>
    <property type="project" value="InterPro"/>
</dbReference>
<organism evidence="2 3">
    <name type="scientific">Ligilactobacillus salitolerans</name>
    <dbReference type="NCBI Taxonomy" id="1808352"/>
    <lineage>
        <taxon>Bacteria</taxon>
        <taxon>Bacillati</taxon>
        <taxon>Bacillota</taxon>
        <taxon>Bacilli</taxon>
        <taxon>Lactobacillales</taxon>
        <taxon>Lactobacillaceae</taxon>
        <taxon>Ligilactobacillus</taxon>
    </lineage>
</organism>
<dbReference type="InterPro" id="IPR024072">
    <property type="entry name" value="DHFR-like_dom_sf"/>
</dbReference>
<name>A0A401IS17_9LACO</name>
<protein>
    <submittedName>
        <fullName evidence="2">Dihydrofolate reductase</fullName>
    </submittedName>
</protein>
<gene>
    <name evidence="2" type="ORF">LFYK43_07920</name>
</gene>
<dbReference type="Proteomes" id="UP000286848">
    <property type="component" value="Unassembled WGS sequence"/>
</dbReference>
<dbReference type="InterPro" id="IPR002734">
    <property type="entry name" value="RibDG_C"/>
</dbReference>
<dbReference type="Pfam" id="PF01872">
    <property type="entry name" value="RibD_C"/>
    <property type="match status" value="1"/>
</dbReference>
<sequence>MAAGKIILSVMVSVDGYACAINGSTSLLRQYYQEFVPAGVELLAPKDCGAVLLGRKAYEQYGDEVKKLAGSGMQLIVATRTKLQTPKSLILVKGDLKQAWQRIQKRLQCNLWVLGGPDVINQLSSVNALDEIRLTTVPVQLGGGIPLFDPDLQRPEMTLQKLEQYGGLTYSVWQKK</sequence>
<feature type="domain" description="Bacterial bifunctional deaminase-reductase C-terminal" evidence="1">
    <location>
        <begin position="5"/>
        <end position="166"/>
    </location>
</feature>
<reference evidence="2 3" key="1">
    <citation type="journal article" date="2019" name="Int. J. Syst. Evol. Microbiol.">
        <title>Lactobacillus salitolerans sp. nov., a novel lactic acid bacterium isolated from spent mushroom substrates.</title>
        <authorList>
            <person name="Tohno M."/>
            <person name="Tanizawa Y."/>
            <person name="Kojima Y."/>
            <person name="Sakamoto M."/>
            <person name="Nakamura Y."/>
            <person name="Ohkuma M."/>
            <person name="Kobayashi H."/>
        </authorList>
    </citation>
    <scope>NUCLEOTIDE SEQUENCE [LARGE SCALE GENOMIC DNA]</scope>
    <source>
        <strain evidence="2 3">YK43</strain>
    </source>
</reference>
<evidence type="ECO:0000313" key="3">
    <source>
        <dbReference type="Proteomes" id="UP000286848"/>
    </source>
</evidence>
<comment type="caution">
    <text evidence="2">The sequence shown here is derived from an EMBL/GenBank/DDBJ whole genome shotgun (WGS) entry which is preliminary data.</text>
</comment>
<evidence type="ECO:0000259" key="1">
    <source>
        <dbReference type="Pfam" id="PF01872"/>
    </source>
</evidence>
<dbReference type="OrthoDB" id="195113at2"/>